<dbReference type="KEGG" id="vvy:VV0735"/>
<evidence type="ECO:0000256" key="1">
    <source>
        <dbReference type="SAM" id="MobiDB-lite"/>
    </source>
</evidence>
<dbReference type="HOGENOM" id="CLU_1320423_0_0_6"/>
<accession>Q7MNI3</accession>
<dbReference type="AlphaFoldDB" id="Q7MNI3"/>
<feature type="compositionally biased region" description="Polar residues" evidence="1">
    <location>
        <begin position="48"/>
        <end position="58"/>
    </location>
</feature>
<evidence type="ECO:0000313" key="2">
    <source>
        <dbReference type="EMBL" id="BAC93498.1"/>
    </source>
</evidence>
<organism evidence="2 3">
    <name type="scientific">Vibrio vulnificus (strain YJ016)</name>
    <dbReference type="NCBI Taxonomy" id="196600"/>
    <lineage>
        <taxon>Bacteria</taxon>
        <taxon>Pseudomonadati</taxon>
        <taxon>Pseudomonadota</taxon>
        <taxon>Gammaproteobacteria</taxon>
        <taxon>Vibrionales</taxon>
        <taxon>Vibrionaceae</taxon>
        <taxon>Vibrio</taxon>
    </lineage>
</organism>
<protein>
    <submittedName>
        <fullName evidence="2">Uncharacterized protein</fullName>
    </submittedName>
</protein>
<sequence length="249" mass="27629">MPLTEGLDESRLLISRELNFKIVGIDMKKSLMSLVITSSLVLAGCSSTANNTSHSGTEATPDRLPPVWHSPEEAVNTPDRHPPLWGGPTDDGNTPDRQPPLWGGPTDDGNTPDRQPPLWGGPTDDGNAPDRLPPTWNDPEQPPMWNSPLYSYIIDGDKITDANGNEYNIVRKLWNGHDYVIQDKDGNEYMVRYMTQGKYEGNFEIYYNDKLIHIGGDTVKGGIAPALEAAKPKLDRQAVRDTIRARINQ</sequence>
<evidence type="ECO:0000313" key="3">
    <source>
        <dbReference type="Proteomes" id="UP000002675"/>
    </source>
</evidence>
<dbReference type="EMBL" id="BA000037">
    <property type="protein sequence ID" value="BAC93498.1"/>
    <property type="molecule type" value="Genomic_DNA"/>
</dbReference>
<name>Q7MNI3_VIBVY</name>
<proteinExistence type="predicted"/>
<feature type="region of interest" description="Disordered" evidence="1">
    <location>
        <begin position="48"/>
        <end position="143"/>
    </location>
</feature>
<gene>
    <name evidence="2" type="ordered locus">VV0735</name>
</gene>
<reference evidence="2 3" key="1">
    <citation type="journal article" date="2003" name="Genome Res.">
        <title>Comparative genome analysis of Vibrio vulnificus, a marine pathogen.</title>
        <authorList>
            <person name="Chen C.Y."/>
            <person name="Wu K.M."/>
            <person name="Chang Y.C."/>
            <person name="Chang C.H."/>
            <person name="Tsai H.C."/>
            <person name="Liao T.L."/>
            <person name="Liu Y.M."/>
            <person name="Chen H.J."/>
            <person name="Shen A.B."/>
            <person name="Li J.C."/>
            <person name="Su T.L."/>
            <person name="Shao C.P."/>
            <person name="Lee C.T."/>
            <person name="Hor L.I."/>
            <person name="Tsai S.F."/>
        </authorList>
    </citation>
    <scope>NUCLEOTIDE SEQUENCE [LARGE SCALE GENOMIC DNA]</scope>
    <source>
        <strain evidence="2 3">YJ016</strain>
    </source>
</reference>
<dbReference type="Proteomes" id="UP000002675">
    <property type="component" value="Chromosome I"/>
</dbReference>
<dbReference type="STRING" id="672.VV93_v1c06810"/>